<dbReference type="PROSITE" id="PS51257">
    <property type="entry name" value="PROKAR_LIPOPROTEIN"/>
    <property type="match status" value="1"/>
</dbReference>
<name>A0ABS6D6N9_9FIRM</name>
<feature type="chain" id="PRO_5045875796" evidence="1">
    <location>
        <begin position="25"/>
        <end position="435"/>
    </location>
</feature>
<accession>A0ABS6D6N9</accession>
<dbReference type="PANTHER" id="PTHR43649:SF16">
    <property type="entry name" value="SUGAR-BINDING LIPOPROTEIN"/>
    <property type="match status" value="1"/>
</dbReference>
<protein>
    <submittedName>
        <fullName evidence="2">Sugar ABC transporter substrate-binding protein</fullName>
    </submittedName>
</protein>
<dbReference type="EMBL" id="JABACJ020000015">
    <property type="protein sequence ID" value="MBU3877133.1"/>
    <property type="molecule type" value="Genomic_DNA"/>
</dbReference>
<dbReference type="InterPro" id="IPR050490">
    <property type="entry name" value="Bact_solute-bd_prot1"/>
</dbReference>
<organism evidence="2 3">
    <name type="scientific">Faecalicatena faecalis</name>
    <dbReference type="NCBI Taxonomy" id="2726362"/>
    <lineage>
        <taxon>Bacteria</taxon>
        <taxon>Bacillati</taxon>
        <taxon>Bacillota</taxon>
        <taxon>Clostridia</taxon>
        <taxon>Lachnospirales</taxon>
        <taxon>Lachnospiraceae</taxon>
        <taxon>Faecalicatena</taxon>
    </lineage>
</organism>
<evidence type="ECO:0000313" key="2">
    <source>
        <dbReference type="EMBL" id="MBU3877133.1"/>
    </source>
</evidence>
<gene>
    <name evidence="2" type="ORF">HGO97_015085</name>
</gene>
<dbReference type="Proteomes" id="UP000723714">
    <property type="component" value="Unassembled WGS sequence"/>
</dbReference>
<comment type="caution">
    <text evidence="2">The sequence shown here is derived from an EMBL/GenBank/DDBJ whole genome shotgun (WGS) entry which is preliminary data.</text>
</comment>
<dbReference type="RefSeq" id="WP_216243256.1">
    <property type="nucleotide sequence ID" value="NZ_JABACJ020000015.1"/>
</dbReference>
<evidence type="ECO:0000256" key="1">
    <source>
        <dbReference type="SAM" id="SignalP"/>
    </source>
</evidence>
<keyword evidence="3" id="KW-1185">Reference proteome</keyword>
<sequence>MKIKTVKKLASCLLVASMTMGLLAGCGSGSDKEAKSEKKDGGSDEKVTISFMRTGTPEILRGIFEPIIAEYEKENPNVTIDMQDLGWADAEKTLQVMASSQTLPDVMYHLPATIFDMADKGLIEDLTPYMDDELKEDMYPALLEAGQYDGKQYVIPCGATTLLLWYNTELFEQAGLDPDNPPATWEEFLAAEKAIDEKTDAAGAAIYAKASGGETSFVFESLFASEINGPTWDGEMYTYDKEENKQAAINTLNFIKDMTQYSQGNVEEFGRFDVRTLLRDGNVGMVLDAVNIENQIQEGLDSGKFKVAQLPAGASGVQTSAVNMGGFFIPTNCEHKEEAWKFLRYLMDTDNQKAHSAYGSIPILQSEAATYDESDNNEAVIIKSVEESVPEGVSPKTNSLWSVTGEQLQLLMMGKQDAETTLKNITAGHEKIYNE</sequence>
<evidence type="ECO:0000313" key="3">
    <source>
        <dbReference type="Proteomes" id="UP000723714"/>
    </source>
</evidence>
<dbReference type="Pfam" id="PF01547">
    <property type="entry name" value="SBP_bac_1"/>
    <property type="match status" value="1"/>
</dbReference>
<dbReference type="InterPro" id="IPR006059">
    <property type="entry name" value="SBP"/>
</dbReference>
<feature type="signal peptide" evidence="1">
    <location>
        <begin position="1"/>
        <end position="24"/>
    </location>
</feature>
<reference evidence="2 3" key="1">
    <citation type="submission" date="2021-06" db="EMBL/GenBank/DDBJ databases">
        <title>Faecalicatena sp. nov. isolated from porcine feces.</title>
        <authorList>
            <person name="Oh B.S."/>
            <person name="Lee J.H."/>
        </authorList>
    </citation>
    <scope>NUCLEOTIDE SEQUENCE [LARGE SCALE GENOMIC DNA]</scope>
    <source>
        <strain evidence="2 3">AGMB00832</strain>
    </source>
</reference>
<dbReference type="CDD" id="cd13585">
    <property type="entry name" value="PBP2_TMBP_like"/>
    <property type="match status" value="1"/>
</dbReference>
<keyword evidence="1" id="KW-0732">Signal</keyword>
<dbReference type="PANTHER" id="PTHR43649">
    <property type="entry name" value="ARABINOSE-BINDING PROTEIN-RELATED"/>
    <property type="match status" value="1"/>
</dbReference>
<proteinExistence type="predicted"/>